<protein>
    <submittedName>
        <fullName evidence="2">Uncharacterized protein</fullName>
    </submittedName>
</protein>
<reference evidence="2 3" key="1">
    <citation type="submission" date="2024-09" db="EMBL/GenBank/DDBJ databases">
        <title>Rethinking Asexuality: The Enigmatic Case of Functional Sexual Genes in Lepraria (Stereocaulaceae).</title>
        <authorList>
            <person name="Doellman M."/>
            <person name="Sun Y."/>
            <person name="Barcenas-Pena A."/>
            <person name="Lumbsch H.T."/>
            <person name="Grewe F."/>
        </authorList>
    </citation>
    <scope>NUCLEOTIDE SEQUENCE [LARGE SCALE GENOMIC DNA]</scope>
    <source>
        <strain evidence="2 3">Grewe 0041</strain>
    </source>
</reference>
<organism evidence="2 3">
    <name type="scientific">Lepraria finkii</name>
    <dbReference type="NCBI Taxonomy" id="1340010"/>
    <lineage>
        <taxon>Eukaryota</taxon>
        <taxon>Fungi</taxon>
        <taxon>Dikarya</taxon>
        <taxon>Ascomycota</taxon>
        <taxon>Pezizomycotina</taxon>
        <taxon>Lecanoromycetes</taxon>
        <taxon>OSLEUM clade</taxon>
        <taxon>Lecanoromycetidae</taxon>
        <taxon>Lecanorales</taxon>
        <taxon>Lecanorineae</taxon>
        <taxon>Stereocaulaceae</taxon>
        <taxon>Lepraria</taxon>
    </lineage>
</organism>
<proteinExistence type="predicted"/>
<evidence type="ECO:0000313" key="2">
    <source>
        <dbReference type="EMBL" id="KAL2048074.1"/>
    </source>
</evidence>
<evidence type="ECO:0000256" key="1">
    <source>
        <dbReference type="SAM" id="MobiDB-lite"/>
    </source>
</evidence>
<feature type="region of interest" description="Disordered" evidence="1">
    <location>
        <begin position="1"/>
        <end position="37"/>
    </location>
</feature>
<dbReference type="EMBL" id="JBHFEH010000083">
    <property type="protein sequence ID" value="KAL2048074.1"/>
    <property type="molecule type" value="Genomic_DNA"/>
</dbReference>
<sequence length="132" mass="14575">MDTTAPSDTVVSNKTAPKAPTAIIQSQRYGSPDDSHPAMSEVVVPNLLCDLSENQATTANRAELPPKVLFPPELLRMTTKHFGERKLQADLADLWMNVFKEEVEENFPKGALAEDMVAPWEQYFTLLSLAAS</sequence>
<accession>A0ABR4AQT7</accession>
<dbReference type="Proteomes" id="UP001590951">
    <property type="component" value="Unassembled WGS sequence"/>
</dbReference>
<evidence type="ECO:0000313" key="3">
    <source>
        <dbReference type="Proteomes" id="UP001590951"/>
    </source>
</evidence>
<keyword evidence="3" id="KW-1185">Reference proteome</keyword>
<gene>
    <name evidence="2" type="ORF">ABVK25_011059</name>
</gene>
<name>A0ABR4AQT7_9LECA</name>
<comment type="caution">
    <text evidence="2">The sequence shown here is derived from an EMBL/GenBank/DDBJ whole genome shotgun (WGS) entry which is preliminary data.</text>
</comment>
<feature type="compositionally biased region" description="Polar residues" evidence="1">
    <location>
        <begin position="1"/>
        <end position="15"/>
    </location>
</feature>